<dbReference type="GO" id="GO:0006865">
    <property type="term" value="P:amino acid transport"/>
    <property type="evidence" value="ECO:0007669"/>
    <property type="project" value="UniProtKB-KW"/>
</dbReference>
<comment type="similarity">
    <text evidence="1">Belongs to the leucine-binding protein family.</text>
</comment>
<accession>A0A3M2LEY4</accession>
<keyword evidence="7" id="KW-0675">Receptor</keyword>
<keyword evidence="8" id="KW-1185">Reference proteome</keyword>
<dbReference type="EMBL" id="RFFH01000001">
    <property type="protein sequence ID" value="RMI35606.1"/>
    <property type="molecule type" value="Genomic_DNA"/>
</dbReference>
<keyword evidence="3 5" id="KW-0732">Signal</keyword>
<dbReference type="OrthoDB" id="7337537at2"/>
<organism evidence="7 8">
    <name type="scientific">Nocardia stercoris</name>
    <dbReference type="NCBI Taxonomy" id="2483361"/>
    <lineage>
        <taxon>Bacteria</taxon>
        <taxon>Bacillati</taxon>
        <taxon>Actinomycetota</taxon>
        <taxon>Actinomycetes</taxon>
        <taxon>Mycobacteriales</taxon>
        <taxon>Nocardiaceae</taxon>
        <taxon>Nocardia</taxon>
    </lineage>
</organism>
<dbReference type="CDD" id="cd06349">
    <property type="entry name" value="PBP1_ABC_HAAT-like"/>
    <property type="match status" value="1"/>
</dbReference>
<dbReference type="InterPro" id="IPR028081">
    <property type="entry name" value="Leu-bd"/>
</dbReference>
<dbReference type="Gene3D" id="3.40.50.2300">
    <property type="match status" value="2"/>
</dbReference>
<keyword evidence="2" id="KW-0813">Transport</keyword>
<feature type="signal peptide" evidence="5">
    <location>
        <begin position="1"/>
        <end position="39"/>
    </location>
</feature>
<dbReference type="InterPro" id="IPR051010">
    <property type="entry name" value="BCAA_transport"/>
</dbReference>
<reference evidence="7 8" key="1">
    <citation type="submission" date="2018-10" db="EMBL/GenBank/DDBJ databases">
        <title>Isolation from cow dung.</title>
        <authorList>
            <person name="Ling L."/>
        </authorList>
    </citation>
    <scope>NUCLEOTIDE SEQUENCE [LARGE SCALE GENOMIC DNA]</scope>
    <source>
        <strain evidence="7 8">NEAU-LL90</strain>
    </source>
</reference>
<dbReference type="InterPro" id="IPR028082">
    <property type="entry name" value="Peripla_BP_I"/>
</dbReference>
<gene>
    <name evidence="7" type="ORF">EBN03_05065</name>
</gene>
<dbReference type="PANTHER" id="PTHR30483:SF6">
    <property type="entry name" value="PERIPLASMIC BINDING PROTEIN OF ABC TRANSPORTER FOR NATURAL AMINO ACIDS"/>
    <property type="match status" value="1"/>
</dbReference>
<evidence type="ECO:0000256" key="2">
    <source>
        <dbReference type="ARBA" id="ARBA00022448"/>
    </source>
</evidence>
<proteinExistence type="inferred from homology"/>
<dbReference type="Pfam" id="PF13458">
    <property type="entry name" value="Peripla_BP_6"/>
    <property type="match status" value="1"/>
</dbReference>
<dbReference type="SUPFAM" id="SSF53822">
    <property type="entry name" value="Periplasmic binding protein-like I"/>
    <property type="match status" value="1"/>
</dbReference>
<dbReference type="Proteomes" id="UP000279275">
    <property type="component" value="Unassembled WGS sequence"/>
</dbReference>
<protein>
    <submittedName>
        <fullName evidence="7">Receptor</fullName>
    </submittedName>
</protein>
<evidence type="ECO:0000259" key="6">
    <source>
        <dbReference type="Pfam" id="PF13458"/>
    </source>
</evidence>
<name>A0A3M2LEY4_9NOCA</name>
<evidence type="ECO:0000313" key="8">
    <source>
        <dbReference type="Proteomes" id="UP000279275"/>
    </source>
</evidence>
<evidence type="ECO:0000256" key="4">
    <source>
        <dbReference type="ARBA" id="ARBA00022970"/>
    </source>
</evidence>
<evidence type="ECO:0000256" key="5">
    <source>
        <dbReference type="SAM" id="SignalP"/>
    </source>
</evidence>
<evidence type="ECO:0000256" key="3">
    <source>
        <dbReference type="ARBA" id="ARBA00022729"/>
    </source>
</evidence>
<sequence length="387" mass="41512">MSTSWFGSWRGRRVFAGVLSVAAVAGVLTACSDSGSAGAGDTVYLGVSGPRTGPNAEYGRLWQQGFDLALAQINAAGGIDGKKVALKWEDSQSDPKQTVPIATKFVADSSIIAELGDFSSPASIAASPVYNRGKLVQYGFTNSSGEFTKGGDYSWSPSITQDIYQERTAQWAAQRGYRKVSVVYLETDWGKEAFRDFQQSAKDKGIDIAYSSSILPDSTDFRPVLIKARDAAPDAVVHLGYGPDGALVVKQLRDVGFTGPFLGGQNTPQFVQLAGAAAEGDIVNGTFSPQDSRPEVQDFVAKFRDRFGADPGDFNVYAYDAVQVVVQAARKEGATRDGILKGLREIKDFHGIGLGTFAFDQQTRRPTGVKPFELALKDGKFTPTGNR</sequence>
<keyword evidence="4" id="KW-0029">Amino-acid transport</keyword>
<feature type="chain" id="PRO_5018286999" evidence="5">
    <location>
        <begin position="40"/>
        <end position="387"/>
    </location>
</feature>
<evidence type="ECO:0000256" key="1">
    <source>
        <dbReference type="ARBA" id="ARBA00010062"/>
    </source>
</evidence>
<evidence type="ECO:0000313" key="7">
    <source>
        <dbReference type="EMBL" id="RMI35606.1"/>
    </source>
</evidence>
<dbReference type="InterPro" id="IPR000709">
    <property type="entry name" value="Leu_Ile_Val-bd"/>
</dbReference>
<dbReference type="RefSeq" id="WP_122186582.1">
    <property type="nucleotide sequence ID" value="NZ_RFFH01000001.1"/>
</dbReference>
<dbReference type="PRINTS" id="PR00337">
    <property type="entry name" value="LEUILEVALBP"/>
</dbReference>
<dbReference type="AlphaFoldDB" id="A0A3M2LEY4"/>
<comment type="caution">
    <text evidence="7">The sequence shown here is derived from an EMBL/GenBank/DDBJ whole genome shotgun (WGS) entry which is preliminary data.</text>
</comment>
<dbReference type="PANTHER" id="PTHR30483">
    <property type="entry name" value="LEUCINE-SPECIFIC-BINDING PROTEIN"/>
    <property type="match status" value="1"/>
</dbReference>
<feature type="domain" description="Leucine-binding protein" evidence="6">
    <location>
        <begin position="42"/>
        <end position="367"/>
    </location>
</feature>